<proteinExistence type="predicted"/>
<dbReference type="InterPro" id="IPR019557">
    <property type="entry name" value="AminoTfrase-like_pln_mobile"/>
</dbReference>
<feature type="domain" description="Aminotransferase-like plant mobile" evidence="1">
    <location>
        <begin position="97"/>
        <end position="380"/>
    </location>
</feature>
<dbReference type="KEGG" id="soe:110779698"/>
<sequence length="382" mass="44227">MEHHSLVEEREELMISLNSNDHNQTPTLKRSHFLKPTLNPRNQPFPKPPCFSLSFKPNKNPPKIKVHFKGRPTPQMNWDLWVTNLQQTHESTWKKVGIFDAIRASTYNLTRDNELILGLAHNWCPETNTFVFSWGECSITLEDVMILGGFSVLGECVKTPFQSREIEEIENTLVSVFLRDRKSSCFQIKQNEWMDYFMDFGGESEHMAFLVLWLSRYVFSTKYFCQISPYVFPVAIALARGTRIALAPAVLAAIYRDLSLLKEKTQGFVQNDKSKLVLWAPFQIVQLWAWERFPTLGPNPIALLHGEPRLARWQNLSKLKNKLAWIGFESLGGSFLWRPYALSVDNWKFPEFYGDEERSVLIDSEVGEELLSFAKCLRVESL</sequence>
<name>A0A9R0HZL3_SPIOL</name>
<dbReference type="PANTHER" id="PTHR46033">
    <property type="entry name" value="PROTEIN MAIN-LIKE 2"/>
    <property type="match status" value="1"/>
</dbReference>
<dbReference type="Proteomes" id="UP000813463">
    <property type="component" value="Chromosome 4"/>
</dbReference>
<dbReference type="Pfam" id="PF10536">
    <property type="entry name" value="PMD"/>
    <property type="match status" value="1"/>
</dbReference>
<dbReference type="RefSeq" id="XP_021839872.2">
    <property type="nucleotide sequence ID" value="XM_021984180.2"/>
</dbReference>
<dbReference type="AlphaFoldDB" id="A0A9R0HZL3"/>
<evidence type="ECO:0000313" key="2">
    <source>
        <dbReference type="Proteomes" id="UP000813463"/>
    </source>
</evidence>
<evidence type="ECO:0000313" key="3">
    <source>
        <dbReference type="RefSeq" id="XP_021839872.2"/>
    </source>
</evidence>
<keyword evidence="2" id="KW-1185">Reference proteome</keyword>
<dbReference type="GeneID" id="110779698"/>
<protein>
    <recommendedName>
        <fullName evidence="1">Aminotransferase-like plant mobile domain-containing protein</fullName>
    </recommendedName>
</protein>
<dbReference type="PANTHER" id="PTHR46033:SF80">
    <property type="entry name" value="PROTEIN MAIN-LIKE 2-LIKE"/>
    <property type="match status" value="1"/>
</dbReference>
<gene>
    <name evidence="3" type="primary">LOC110779698</name>
</gene>
<dbReference type="InterPro" id="IPR044824">
    <property type="entry name" value="MAIN-like"/>
</dbReference>
<reference evidence="3" key="2">
    <citation type="submission" date="2025-08" db="UniProtKB">
        <authorList>
            <consortium name="RefSeq"/>
        </authorList>
    </citation>
    <scope>IDENTIFICATION</scope>
    <source>
        <tissue evidence="3">Leaf</tissue>
    </source>
</reference>
<dbReference type="GO" id="GO:0010073">
    <property type="term" value="P:meristem maintenance"/>
    <property type="evidence" value="ECO:0007669"/>
    <property type="project" value="InterPro"/>
</dbReference>
<reference evidence="2" key="1">
    <citation type="journal article" date="2021" name="Nat. Commun.">
        <title>Genomic analyses provide insights into spinach domestication and the genetic basis of agronomic traits.</title>
        <authorList>
            <person name="Cai X."/>
            <person name="Sun X."/>
            <person name="Xu C."/>
            <person name="Sun H."/>
            <person name="Wang X."/>
            <person name="Ge C."/>
            <person name="Zhang Z."/>
            <person name="Wang Q."/>
            <person name="Fei Z."/>
            <person name="Jiao C."/>
            <person name="Wang Q."/>
        </authorList>
    </citation>
    <scope>NUCLEOTIDE SEQUENCE [LARGE SCALE GENOMIC DNA]</scope>
    <source>
        <strain evidence="2">cv. Varoflay</strain>
    </source>
</reference>
<accession>A0A9R0HZL3</accession>
<evidence type="ECO:0000259" key="1">
    <source>
        <dbReference type="Pfam" id="PF10536"/>
    </source>
</evidence>
<organism evidence="2 3">
    <name type="scientific">Spinacia oleracea</name>
    <name type="common">Spinach</name>
    <dbReference type="NCBI Taxonomy" id="3562"/>
    <lineage>
        <taxon>Eukaryota</taxon>
        <taxon>Viridiplantae</taxon>
        <taxon>Streptophyta</taxon>
        <taxon>Embryophyta</taxon>
        <taxon>Tracheophyta</taxon>
        <taxon>Spermatophyta</taxon>
        <taxon>Magnoliopsida</taxon>
        <taxon>eudicotyledons</taxon>
        <taxon>Gunneridae</taxon>
        <taxon>Pentapetalae</taxon>
        <taxon>Caryophyllales</taxon>
        <taxon>Chenopodiaceae</taxon>
        <taxon>Chenopodioideae</taxon>
        <taxon>Anserineae</taxon>
        <taxon>Spinacia</taxon>
    </lineage>
</organism>